<dbReference type="NCBIfam" id="TIGR01887">
    <property type="entry name" value="dipeptidaselike"/>
    <property type="match status" value="1"/>
</dbReference>
<evidence type="ECO:0000256" key="6">
    <source>
        <dbReference type="ARBA" id="ARBA00022833"/>
    </source>
</evidence>
<dbReference type="Gene3D" id="3.30.70.360">
    <property type="match status" value="2"/>
</dbReference>
<dbReference type="AlphaFoldDB" id="A0A9D1RW71"/>
<organism evidence="9 10">
    <name type="scientific">Candidatus Flavonifractor merdipullorum</name>
    <dbReference type="NCBI Taxonomy" id="2838590"/>
    <lineage>
        <taxon>Bacteria</taxon>
        <taxon>Bacillati</taxon>
        <taxon>Bacillota</taxon>
        <taxon>Clostridia</taxon>
        <taxon>Eubacteriales</taxon>
        <taxon>Oscillospiraceae</taxon>
        <taxon>Flavonifractor</taxon>
    </lineage>
</organism>
<dbReference type="EC" id="3.4.13.-" evidence="9"/>
<protein>
    <submittedName>
        <fullName evidence="9">Sapep family Mn(2+)-dependent dipeptidase</fullName>
        <ecNumber evidence="9">3.4.13.-</ecNumber>
    </submittedName>
</protein>
<reference evidence="9" key="2">
    <citation type="submission" date="2021-04" db="EMBL/GenBank/DDBJ databases">
        <authorList>
            <person name="Gilroy R."/>
        </authorList>
    </citation>
    <scope>NUCLEOTIDE SEQUENCE</scope>
    <source>
        <strain evidence="9">ChiGjej6B6-1540</strain>
    </source>
</reference>
<evidence type="ECO:0000256" key="7">
    <source>
        <dbReference type="ARBA" id="ARBA00022997"/>
    </source>
</evidence>
<evidence type="ECO:0000256" key="5">
    <source>
        <dbReference type="ARBA" id="ARBA00022801"/>
    </source>
</evidence>
<dbReference type="InterPro" id="IPR050072">
    <property type="entry name" value="Peptidase_M20A"/>
</dbReference>
<comment type="cofactor">
    <cofactor evidence="1">
        <name>Zn(2+)</name>
        <dbReference type="ChEBI" id="CHEBI:29105"/>
    </cofactor>
</comment>
<accession>A0A9D1RW71</accession>
<keyword evidence="5 9" id="KW-0378">Hydrolase</keyword>
<reference evidence="9" key="1">
    <citation type="journal article" date="2021" name="PeerJ">
        <title>Extensive microbial diversity within the chicken gut microbiome revealed by metagenomics and culture.</title>
        <authorList>
            <person name="Gilroy R."/>
            <person name="Ravi A."/>
            <person name="Getino M."/>
            <person name="Pursley I."/>
            <person name="Horton D.L."/>
            <person name="Alikhan N.F."/>
            <person name="Baker D."/>
            <person name="Gharbi K."/>
            <person name="Hall N."/>
            <person name="Watson M."/>
            <person name="Adriaenssens E.M."/>
            <person name="Foster-Nyarko E."/>
            <person name="Jarju S."/>
            <person name="Secka A."/>
            <person name="Antonio M."/>
            <person name="Oren A."/>
            <person name="Chaudhuri R.R."/>
            <person name="La Ragione R."/>
            <person name="Hildebrand F."/>
            <person name="Pallen M.J."/>
        </authorList>
    </citation>
    <scope>NUCLEOTIDE SEQUENCE</scope>
    <source>
        <strain evidence="9">ChiGjej6B6-1540</strain>
    </source>
</reference>
<dbReference type="InterPro" id="IPR010964">
    <property type="entry name" value="M20A_pepV-rel"/>
</dbReference>
<dbReference type="InterPro" id="IPR036264">
    <property type="entry name" value="Bact_exopeptidase_dim_dom"/>
</dbReference>
<dbReference type="PANTHER" id="PTHR43808">
    <property type="entry name" value="ACETYLORNITHINE DEACETYLASE"/>
    <property type="match status" value="1"/>
</dbReference>
<evidence type="ECO:0000313" key="9">
    <source>
        <dbReference type="EMBL" id="HIW93881.1"/>
    </source>
</evidence>
<evidence type="ECO:0000256" key="3">
    <source>
        <dbReference type="ARBA" id="ARBA00022670"/>
    </source>
</evidence>
<dbReference type="Pfam" id="PF01546">
    <property type="entry name" value="Peptidase_M20"/>
    <property type="match status" value="1"/>
</dbReference>
<dbReference type="GO" id="GO:0006508">
    <property type="term" value="P:proteolysis"/>
    <property type="evidence" value="ECO:0007669"/>
    <property type="project" value="UniProtKB-KW"/>
</dbReference>
<comment type="similarity">
    <text evidence="2">Belongs to the peptidase M20A family.</text>
</comment>
<dbReference type="GO" id="GO:0008270">
    <property type="term" value="F:zinc ion binding"/>
    <property type="evidence" value="ECO:0007669"/>
    <property type="project" value="InterPro"/>
</dbReference>
<dbReference type="PANTHER" id="PTHR43808:SF31">
    <property type="entry name" value="N-ACETYL-L-CITRULLINE DEACETYLASE"/>
    <property type="match status" value="1"/>
</dbReference>
<evidence type="ECO:0000256" key="8">
    <source>
        <dbReference type="ARBA" id="ARBA00023049"/>
    </source>
</evidence>
<dbReference type="SUPFAM" id="SSF55031">
    <property type="entry name" value="Bacterial exopeptidase dimerisation domain"/>
    <property type="match status" value="1"/>
</dbReference>
<proteinExistence type="inferred from homology"/>
<dbReference type="InterPro" id="IPR002933">
    <property type="entry name" value="Peptidase_M20"/>
</dbReference>
<keyword evidence="4" id="KW-0479">Metal-binding</keyword>
<keyword evidence="8" id="KW-0482">Metalloprotease</keyword>
<keyword evidence="6" id="KW-0862">Zinc</keyword>
<dbReference type="Proteomes" id="UP000824192">
    <property type="component" value="Unassembled WGS sequence"/>
</dbReference>
<dbReference type="Gene3D" id="3.40.630.10">
    <property type="entry name" value="Zn peptidases"/>
    <property type="match status" value="1"/>
</dbReference>
<keyword evidence="7 9" id="KW-0224">Dipeptidase</keyword>
<name>A0A9D1RW71_9FIRM</name>
<evidence type="ECO:0000313" key="10">
    <source>
        <dbReference type="Proteomes" id="UP000824192"/>
    </source>
</evidence>
<keyword evidence="3" id="KW-0645">Protease</keyword>
<evidence type="ECO:0000256" key="4">
    <source>
        <dbReference type="ARBA" id="ARBA00022723"/>
    </source>
</evidence>
<dbReference type="GO" id="GO:0016805">
    <property type="term" value="F:dipeptidase activity"/>
    <property type="evidence" value="ECO:0007669"/>
    <property type="project" value="UniProtKB-KW"/>
</dbReference>
<evidence type="ECO:0000256" key="2">
    <source>
        <dbReference type="ARBA" id="ARBA00006247"/>
    </source>
</evidence>
<dbReference type="GO" id="GO:0008237">
    <property type="term" value="F:metallopeptidase activity"/>
    <property type="evidence" value="ECO:0007669"/>
    <property type="project" value="UniProtKB-KW"/>
</dbReference>
<dbReference type="GO" id="GO:0006526">
    <property type="term" value="P:L-arginine biosynthetic process"/>
    <property type="evidence" value="ECO:0007669"/>
    <property type="project" value="TreeGrafter"/>
</dbReference>
<gene>
    <name evidence="9" type="ORF">H9868_04990</name>
</gene>
<dbReference type="EMBL" id="DXGA01000105">
    <property type="protein sequence ID" value="HIW93881.1"/>
    <property type="molecule type" value="Genomic_DNA"/>
</dbReference>
<evidence type="ECO:0000256" key="1">
    <source>
        <dbReference type="ARBA" id="ARBA00001947"/>
    </source>
</evidence>
<dbReference type="SUPFAM" id="SSF53187">
    <property type="entry name" value="Zn-dependent exopeptidases"/>
    <property type="match status" value="1"/>
</dbReference>
<sequence length="472" mass="50556">MFFMQQRIDAYFNDPARRAQLIAAISRLVAVKSVREDAAPGQPYGPGPAAALAEGVALAREMGFQAENLENYVATADLNDKDTALHILGHLDVVGEGKGWDTDPYTCVEKDGMLYGRGVSDDKGPVVCALMAMQAIRDLEIPLQHNVKLIMGGDEESGSSDLEWYYANHPYAPYTFTPDANFPLINIEKGHYRPDFGKNWASENVLPRVTELQGGFRTNVVPPEASCVIAGLAAEDFAGHARQVQEETGAVFTLTDTAGGLAIHCAGRNAHAASPDDGLNAISALLTLLARLPLADCESTRTLNAMHTLFPFGDNRGKALGIGQEDEESGPLTLNLALMTLTDTGFTGKFDVRFPLCANEENCKNACEASFARYGIAVTGDAGMVPPHHVPADSPLVRTLLDCYQVYTGDTDAKPLAIGGGTYVHDIPGGVAFGCEFPGFDPRMHAANEQASVEQLLTSCKIFTMAIARLCG</sequence>
<comment type="caution">
    <text evidence="9">The sequence shown here is derived from an EMBL/GenBank/DDBJ whole genome shotgun (WGS) entry which is preliminary data.</text>
</comment>
<dbReference type="GO" id="GO:0008777">
    <property type="term" value="F:acetylornithine deacetylase activity"/>
    <property type="evidence" value="ECO:0007669"/>
    <property type="project" value="TreeGrafter"/>
</dbReference>